<dbReference type="GO" id="GO:0008610">
    <property type="term" value="P:lipid biosynthetic process"/>
    <property type="evidence" value="ECO:0007669"/>
    <property type="project" value="InterPro"/>
</dbReference>
<keyword evidence="3 5" id="KW-1133">Transmembrane helix</keyword>
<reference evidence="7 8" key="1">
    <citation type="submission" date="2019-02" db="EMBL/GenBank/DDBJ databases">
        <title>Deep-cultivation of Planctomycetes and their phenomic and genomic characterization uncovers novel biology.</title>
        <authorList>
            <person name="Wiegand S."/>
            <person name="Jogler M."/>
            <person name="Boedeker C."/>
            <person name="Pinto D."/>
            <person name="Vollmers J."/>
            <person name="Rivas-Marin E."/>
            <person name="Kohn T."/>
            <person name="Peeters S.H."/>
            <person name="Heuer A."/>
            <person name="Rast P."/>
            <person name="Oberbeckmann S."/>
            <person name="Bunk B."/>
            <person name="Jeske O."/>
            <person name="Meyerdierks A."/>
            <person name="Storesund J.E."/>
            <person name="Kallscheuer N."/>
            <person name="Luecker S."/>
            <person name="Lage O.M."/>
            <person name="Pohl T."/>
            <person name="Merkel B.J."/>
            <person name="Hornburger P."/>
            <person name="Mueller R.-W."/>
            <person name="Bruemmer F."/>
            <person name="Labrenz M."/>
            <person name="Spormann A.M."/>
            <person name="Op den Camp H."/>
            <person name="Overmann J."/>
            <person name="Amann R."/>
            <person name="Jetten M.S.M."/>
            <person name="Mascher T."/>
            <person name="Medema M.H."/>
            <person name="Devos D.P."/>
            <person name="Kaster A.-K."/>
            <person name="Ovreas L."/>
            <person name="Rohde M."/>
            <person name="Galperin M.Y."/>
            <person name="Jogler C."/>
        </authorList>
    </citation>
    <scope>NUCLEOTIDE SEQUENCE [LARGE SCALE GENOMIC DNA]</scope>
    <source>
        <strain evidence="7 8">Pan44</strain>
    </source>
</reference>
<feature type="transmembrane region" description="Helical" evidence="5">
    <location>
        <begin position="12"/>
        <end position="38"/>
    </location>
</feature>
<dbReference type="AlphaFoldDB" id="A0A517S7N3"/>
<dbReference type="GO" id="GO:0005506">
    <property type="term" value="F:iron ion binding"/>
    <property type="evidence" value="ECO:0007669"/>
    <property type="project" value="InterPro"/>
</dbReference>
<dbReference type="KEGG" id="ccos:Pan44_01500"/>
<comment type="subcellular location">
    <subcellularLocation>
        <location evidence="1">Membrane</location>
    </subcellularLocation>
</comment>
<feature type="domain" description="Fatty acid hydroxylase" evidence="6">
    <location>
        <begin position="99"/>
        <end position="234"/>
    </location>
</feature>
<dbReference type="Pfam" id="PF04116">
    <property type="entry name" value="FA_hydroxylase"/>
    <property type="match status" value="1"/>
</dbReference>
<feature type="transmembrane region" description="Helical" evidence="5">
    <location>
        <begin position="170"/>
        <end position="188"/>
    </location>
</feature>
<evidence type="ECO:0000256" key="3">
    <source>
        <dbReference type="ARBA" id="ARBA00022989"/>
    </source>
</evidence>
<feature type="transmembrane region" description="Helical" evidence="5">
    <location>
        <begin position="100"/>
        <end position="118"/>
    </location>
</feature>
<evidence type="ECO:0000313" key="7">
    <source>
        <dbReference type="EMBL" id="QDT52141.1"/>
    </source>
</evidence>
<sequence length="258" mass="29848">MVELIEWLRIAPWWQAVLVLLAENAFILLLAVAFGEWLTRSCPERRVAYPPPPLARIEVAIAASAVLTNTVTTLIGLALWRKGIIGFRTDVGWRAFGEVVVLLLVMDAAMYVLHRLAHHPWIFHWLHRMHHDYDRPRPLTLFILNPVENLSFGVLWLVVLWLFQPSWLGMSIYLVLNVLFGTIGHLGVEPFPASWQRWIVLRDIAGSTFHARHHQDLGCNFGFYTLIWDRMFGTLRNDYRETVGQLPDWVRSPSEPKN</sequence>
<name>A0A517S7N3_9PLAN</name>
<keyword evidence="2 5" id="KW-0812">Transmembrane</keyword>
<dbReference type="InterPro" id="IPR050307">
    <property type="entry name" value="Sterol_Desaturase_Related"/>
</dbReference>
<dbReference type="InParanoid" id="A0A517S7N3"/>
<organism evidence="7 8">
    <name type="scientific">Caulifigura coniformis</name>
    <dbReference type="NCBI Taxonomy" id="2527983"/>
    <lineage>
        <taxon>Bacteria</taxon>
        <taxon>Pseudomonadati</taxon>
        <taxon>Planctomycetota</taxon>
        <taxon>Planctomycetia</taxon>
        <taxon>Planctomycetales</taxon>
        <taxon>Planctomycetaceae</taxon>
        <taxon>Caulifigura</taxon>
    </lineage>
</organism>
<evidence type="ECO:0000256" key="5">
    <source>
        <dbReference type="SAM" id="Phobius"/>
    </source>
</evidence>
<evidence type="ECO:0000256" key="1">
    <source>
        <dbReference type="ARBA" id="ARBA00004370"/>
    </source>
</evidence>
<evidence type="ECO:0000256" key="2">
    <source>
        <dbReference type="ARBA" id="ARBA00022692"/>
    </source>
</evidence>
<proteinExistence type="predicted"/>
<evidence type="ECO:0000313" key="8">
    <source>
        <dbReference type="Proteomes" id="UP000315700"/>
    </source>
</evidence>
<evidence type="ECO:0000256" key="4">
    <source>
        <dbReference type="ARBA" id="ARBA00023136"/>
    </source>
</evidence>
<dbReference type="RefSeq" id="WP_197453728.1">
    <property type="nucleotide sequence ID" value="NZ_CP036271.1"/>
</dbReference>
<dbReference type="GO" id="GO:0016020">
    <property type="term" value="C:membrane"/>
    <property type="evidence" value="ECO:0007669"/>
    <property type="project" value="UniProtKB-SubCell"/>
</dbReference>
<keyword evidence="4 5" id="KW-0472">Membrane</keyword>
<dbReference type="InterPro" id="IPR006694">
    <property type="entry name" value="Fatty_acid_hydroxylase"/>
</dbReference>
<dbReference type="GO" id="GO:0016491">
    <property type="term" value="F:oxidoreductase activity"/>
    <property type="evidence" value="ECO:0007669"/>
    <property type="project" value="InterPro"/>
</dbReference>
<gene>
    <name evidence="7" type="ORF">Pan44_01500</name>
</gene>
<dbReference type="PANTHER" id="PTHR11863">
    <property type="entry name" value="STEROL DESATURASE"/>
    <property type="match status" value="1"/>
</dbReference>
<evidence type="ECO:0000259" key="6">
    <source>
        <dbReference type="Pfam" id="PF04116"/>
    </source>
</evidence>
<dbReference type="EMBL" id="CP036271">
    <property type="protein sequence ID" value="QDT52141.1"/>
    <property type="molecule type" value="Genomic_DNA"/>
</dbReference>
<keyword evidence="8" id="KW-1185">Reference proteome</keyword>
<dbReference type="Proteomes" id="UP000315700">
    <property type="component" value="Chromosome"/>
</dbReference>
<accession>A0A517S7N3</accession>
<protein>
    <submittedName>
        <fullName evidence="7">Fatty acid hydroxylase superfamily protein</fullName>
    </submittedName>
</protein>
<feature type="transmembrane region" description="Helical" evidence="5">
    <location>
        <begin position="139"/>
        <end position="164"/>
    </location>
</feature>
<feature type="transmembrane region" description="Helical" evidence="5">
    <location>
        <begin position="59"/>
        <end position="80"/>
    </location>
</feature>